<sequence precursor="true">MRHVLPLLALVAAAPAARADYLDFVRAQAATLRAADRPPDSAAEWDGRAKQLRADLTAAWGGFPAEKCPLDPQDHGELQRDGYTVKKVSIQTRPGVRMPANLYLPAGGGKRAAILMVHGHWKGAKQDPVVQARCIGAAKLGFVVLVVDAFGAGERAVGTALGEYHGDTTAATLLPVGLPLSGLQVYENMRAVDYLQSLPQVDGTKIGITGASGGGNQTMYAGAMDERFKAVVPVCSVGNYQAYLGAACCLCEVVPGALRFTEEGAVLGLVAPRALMVVSATKDAPQFSVDAARRSLAFARPVFDVFRKGASVRHAVFDSGHDYSKAMREEMYGWMALHLRGEGDGTPIPEPAHKTEDPEALRCWPGDTRPKDFVTIPRFAAAEAKKLLAAHDPGDGKVNWRAWADARRKTLVEKTLGGFPKGGPVVNAATAADTHTFASEPAARVHTDFDLRTPPNPKATRLVVEVVLDGLKARGPGGPVFERELRTKDTIYAVLAPRGTGDDAPRNDRVGRSPDHNSAEWGLWVGRPLLGQWAYDVRRLLDVAEQGGKLPPEVVVVGEGPAGLVALAAAAADPRITKVAAVGTLASFVTDVPYQNQRLGTFAPGILRDVGDVAHLAALSAPRRVVIGGGVGPTGAPLPTEQVRARYEATRPIWAGHGAADALRVVDADPATVAEALR</sequence>
<dbReference type="InterPro" id="IPR050261">
    <property type="entry name" value="FrsA_esterase"/>
</dbReference>
<dbReference type="InterPro" id="IPR029058">
    <property type="entry name" value="AB_hydrolase_fold"/>
</dbReference>
<feature type="chain" id="PRO_5021972781" evidence="2">
    <location>
        <begin position="20"/>
        <end position="678"/>
    </location>
</feature>
<evidence type="ECO:0000256" key="2">
    <source>
        <dbReference type="SAM" id="SignalP"/>
    </source>
</evidence>
<feature type="compositionally biased region" description="Basic and acidic residues" evidence="1">
    <location>
        <begin position="500"/>
        <end position="516"/>
    </location>
</feature>
<dbReference type="EMBL" id="CP036273">
    <property type="protein sequence ID" value="QDU24288.1"/>
    <property type="molecule type" value="Genomic_DNA"/>
</dbReference>
<keyword evidence="5" id="KW-1185">Reference proteome</keyword>
<dbReference type="OrthoDB" id="244125at2"/>
<feature type="domain" description="Peptidase S9 prolyl oligopeptidase catalytic" evidence="3">
    <location>
        <begin position="188"/>
        <end position="243"/>
    </location>
</feature>
<evidence type="ECO:0000259" key="3">
    <source>
        <dbReference type="Pfam" id="PF00326"/>
    </source>
</evidence>
<feature type="region of interest" description="Disordered" evidence="1">
    <location>
        <begin position="497"/>
        <end position="516"/>
    </location>
</feature>
<gene>
    <name evidence="4" type="ORF">ETAA1_63020</name>
</gene>
<dbReference type="Pfam" id="PF00326">
    <property type="entry name" value="Peptidase_S9"/>
    <property type="match status" value="1"/>
</dbReference>
<dbReference type="RefSeq" id="WP_145244453.1">
    <property type="nucleotide sequence ID" value="NZ_CP036273.1"/>
</dbReference>
<evidence type="ECO:0000256" key="1">
    <source>
        <dbReference type="SAM" id="MobiDB-lite"/>
    </source>
</evidence>
<dbReference type="SUPFAM" id="SSF53474">
    <property type="entry name" value="alpha/beta-Hydrolases"/>
    <property type="match status" value="2"/>
</dbReference>
<dbReference type="Proteomes" id="UP000319576">
    <property type="component" value="Chromosome"/>
</dbReference>
<feature type="signal peptide" evidence="2">
    <location>
        <begin position="1"/>
        <end position="19"/>
    </location>
</feature>
<accession>A0A517Y3J5</accession>
<evidence type="ECO:0000313" key="4">
    <source>
        <dbReference type="EMBL" id="QDU24288.1"/>
    </source>
</evidence>
<protein>
    <submittedName>
        <fullName evidence="4">Acetyl xylan esterase (AXE1)</fullName>
    </submittedName>
</protein>
<reference evidence="4 5" key="1">
    <citation type="submission" date="2019-02" db="EMBL/GenBank/DDBJ databases">
        <title>Deep-cultivation of Planctomycetes and their phenomic and genomic characterization uncovers novel biology.</title>
        <authorList>
            <person name="Wiegand S."/>
            <person name="Jogler M."/>
            <person name="Boedeker C."/>
            <person name="Pinto D."/>
            <person name="Vollmers J."/>
            <person name="Rivas-Marin E."/>
            <person name="Kohn T."/>
            <person name="Peeters S.H."/>
            <person name="Heuer A."/>
            <person name="Rast P."/>
            <person name="Oberbeckmann S."/>
            <person name="Bunk B."/>
            <person name="Jeske O."/>
            <person name="Meyerdierks A."/>
            <person name="Storesund J.E."/>
            <person name="Kallscheuer N."/>
            <person name="Luecker S."/>
            <person name="Lage O.M."/>
            <person name="Pohl T."/>
            <person name="Merkel B.J."/>
            <person name="Hornburger P."/>
            <person name="Mueller R.-W."/>
            <person name="Bruemmer F."/>
            <person name="Labrenz M."/>
            <person name="Spormann A.M."/>
            <person name="Op den Camp H."/>
            <person name="Overmann J."/>
            <person name="Amann R."/>
            <person name="Jetten M.S.M."/>
            <person name="Mascher T."/>
            <person name="Medema M.H."/>
            <person name="Devos D.P."/>
            <person name="Kaster A.-K."/>
            <person name="Ovreas L."/>
            <person name="Rohde M."/>
            <person name="Galperin M.Y."/>
            <person name="Jogler C."/>
        </authorList>
    </citation>
    <scope>NUCLEOTIDE SEQUENCE [LARGE SCALE GENOMIC DNA]</scope>
    <source>
        <strain evidence="4 5">ETA_A1</strain>
    </source>
</reference>
<dbReference type="AlphaFoldDB" id="A0A517Y3J5"/>
<dbReference type="Gene3D" id="3.40.50.1820">
    <property type="entry name" value="alpha/beta hydrolase"/>
    <property type="match status" value="2"/>
</dbReference>
<name>A0A517Y3J5_9BACT</name>
<organism evidence="4 5">
    <name type="scientific">Urbifossiella limnaea</name>
    <dbReference type="NCBI Taxonomy" id="2528023"/>
    <lineage>
        <taxon>Bacteria</taxon>
        <taxon>Pseudomonadati</taxon>
        <taxon>Planctomycetota</taxon>
        <taxon>Planctomycetia</taxon>
        <taxon>Gemmatales</taxon>
        <taxon>Gemmataceae</taxon>
        <taxon>Urbifossiella</taxon>
    </lineage>
</organism>
<dbReference type="InterPro" id="IPR001375">
    <property type="entry name" value="Peptidase_S9_cat"/>
</dbReference>
<dbReference type="KEGG" id="uli:ETAA1_63020"/>
<dbReference type="PANTHER" id="PTHR22946:SF8">
    <property type="entry name" value="ACETYL XYLAN ESTERASE DOMAIN-CONTAINING PROTEIN"/>
    <property type="match status" value="1"/>
</dbReference>
<proteinExistence type="predicted"/>
<dbReference type="PANTHER" id="PTHR22946">
    <property type="entry name" value="DIENELACTONE HYDROLASE DOMAIN-CONTAINING PROTEIN-RELATED"/>
    <property type="match status" value="1"/>
</dbReference>
<evidence type="ECO:0000313" key="5">
    <source>
        <dbReference type="Proteomes" id="UP000319576"/>
    </source>
</evidence>
<keyword evidence="2" id="KW-0732">Signal</keyword>